<comment type="caution">
    <text evidence="2">The sequence shown here is derived from an EMBL/GenBank/DDBJ whole genome shotgun (WGS) entry which is preliminary data.</text>
</comment>
<organism evidence="2 3">
    <name type="scientific">Lipingzhangella rawalii</name>
    <dbReference type="NCBI Taxonomy" id="2055835"/>
    <lineage>
        <taxon>Bacteria</taxon>
        <taxon>Bacillati</taxon>
        <taxon>Actinomycetota</taxon>
        <taxon>Actinomycetes</taxon>
        <taxon>Streptosporangiales</taxon>
        <taxon>Nocardiopsidaceae</taxon>
        <taxon>Lipingzhangella</taxon>
    </lineage>
</organism>
<evidence type="ECO:0000313" key="2">
    <source>
        <dbReference type="EMBL" id="MDS1270809.1"/>
    </source>
</evidence>
<dbReference type="EMBL" id="JAVLVT010000004">
    <property type="protein sequence ID" value="MDS1270809.1"/>
    <property type="molecule type" value="Genomic_DNA"/>
</dbReference>
<dbReference type="RefSeq" id="WP_310912354.1">
    <property type="nucleotide sequence ID" value="NZ_JAVLVT010000004.1"/>
</dbReference>
<keyword evidence="1" id="KW-0812">Transmembrane</keyword>
<proteinExistence type="predicted"/>
<dbReference type="Proteomes" id="UP001250214">
    <property type="component" value="Unassembled WGS sequence"/>
</dbReference>
<feature type="transmembrane region" description="Helical" evidence="1">
    <location>
        <begin position="16"/>
        <end position="39"/>
    </location>
</feature>
<evidence type="ECO:0008006" key="4">
    <source>
        <dbReference type="Google" id="ProtNLM"/>
    </source>
</evidence>
<name>A0ABU2H675_9ACTN</name>
<evidence type="ECO:0000313" key="3">
    <source>
        <dbReference type="Proteomes" id="UP001250214"/>
    </source>
</evidence>
<gene>
    <name evidence="2" type="ORF">RIF23_10905</name>
</gene>
<accession>A0ABU2H675</accession>
<protein>
    <recommendedName>
        <fullName evidence="4">MFS transporter</fullName>
    </recommendedName>
</protein>
<sequence length="47" mass="5144">MSTPEPQIQRPRGVGWLAYLLLVSMFSNTYAAATLPLAVATARLPRN</sequence>
<reference evidence="3" key="1">
    <citation type="submission" date="2023-07" db="EMBL/GenBank/DDBJ databases">
        <title>Novel species in the genus Lipingzhangella isolated from Sambhar Salt Lake.</title>
        <authorList>
            <person name="Jiya N."/>
            <person name="Kajale S."/>
            <person name="Sharma A."/>
        </authorList>
    </citation>
    <scope>NUCLEOTIDE SEQUENCE [LARGE SCALE GENOMIC DNA]</scope>
    <source>
        <strain evidence="3">LS1_29</strain>
    </source>
</reference>
<keyword evidence="3" id="KW-1185">Reference proteome</keyword>
<keyword evidence="1" id="KW-1133">Transmembrane helix</keyword>
<evidence type="ECO:0000256" key="1">
    <source>
        <dbReference type="SAM" id="Phobius"/>
    </source>
</evidence>
<keyword evidence="1" id="KW-0472">Membrane</keyword>